<dbReference type="AlphaFoldDB" id="A0A2K5QKD0"/>
<feature type="compositionally biased region" description="Basic and acidic residues" evidence="1">
    <location>
        <begin position="20"/>
        <end position="46"/>
    </location>
</feature>
<feature type="compositionally biased region" description="Polar residues" evidence="1">
    <location>
        <begin position="64"/>
        <end position="76"/>
    </location>
</feature>
<accession>A0A2K5QKD0</accession>
<protein>
    <submittedName>
        <fullName evidence="2">Uncharacterized protein</fullName>
    </submittedName>
</protein>
<evidence type="ECO:0000313" key="2">
    <source>
        <dbReference type="Ensembl" id="ENSCCAP00000016342.1"/>
    </source>
</evidence>
<keyword evidence="3" id="KW-1185">Reference proteome</keyword>
<dbReference type="Ensembl" id="ENSCCAT00000033793.1">
    <property type="protein sequence ID" value="ENSCCAP00000016342.1"/>
    <property type="gene ID" value="ENSCCAG00000025980.1"/>
</dbReference>
<sequence>MGPMGWMKFLINTIENTLPSHKEQDHEQKEGDKELAKSQAQKEENLKKHRRHPYKHSFCARGSLSYSPSWKQSSQDKCQRRPNPR</sequence>
<name>A0A2K5QKD0_CEBIM</name>
<evidence type="ECO:0000313" key="3">
    <source>
        <dbReference type="Proteomes" id="UP000233040"/>
    </source>
</evidence>
<dbReference type="InterPro" id="IPR038948">
    <property type="entry name" value="POLR1D-like"/>
</dbReference>
<proteinExistence type="predicted"/>
<reference evidence="2" key="2">
    <citation type="submission" date="2025-09" db="UniProtKB">
        <authorList>
            <consortium name="Ensembl"/>
        </authorList>
    </citation>
    <scope>IDENTIFICATION</scope>
</reference>
<dbReference type="Proteomes" id="UP000233040">
    <property type="component" value="Unassembled WGS sequence"/>
</dbReference>
<dbReference type="STRING" id="9516.ENSCCAP00000016342"/>
<dbReference type="PANTHER" id="PTHR34769:SF1">
    <property type="entry name" value="RNA POLYMERASE I AND III SUBUNIT D"/>
    <property type="match status" value="1"/>
</dbReference>
<organism evidence="2 3">
    <name type="scientific">Cebus imitator</name>
    <name type="common">Panamanian white-faced capuchin</name>
    <name type="synonym">Cebus capucinus imitator</name>
    <dbReference type="NCBI Taxonomy" id="2715852"/>
    <lineage>
        <taxon>Eukaryota</taxon>
        <taxon>Metazoa</taxon>
        <taxon>Chordata</taxon>
        <taxon>Craniata</taxon>
        <taxon>Vertebrata</taxon>
        <taxon>Euteleostomi</taxon>
        <taxon>Mammalia</taxon>
        <taxon>Eutheria</taxon>
        <taxon>Euarchontoglires</taxon>
        <taxon>Primates</taxon>
        <taxon>Haplorrhini</taxon>
        <taxon>Platyrrhini</taxon>
        <taxon>Cebidae</taxon>
        <taxon>Cebinae</taxon>
        <taxon>Cebus</taxon>
    </lineage>
</organism>
<feature type="region of interest" description="Disordered" evidence="1">
    <location>
        <begin position="17"/>
        <end position="85"/>
    </location>
</feature>
<dbReference type="PANTHER" id="PTHR34769">
    <property type="entry name" value="RCG42593, ISOFORM CRA_A"/>
    <property type="match status" value="1"/>
</dbReference>
<reference evidence="2" key="1">
    <citation type="submission" date="2025-08" db="UniProtKB">
        <authorList>
            <consortium name="Ensembl"/>
        </authorList>
    </citation>
    <scope>IDENTIFICATION</scope>
</reference>
<evidence type="ECO:0000256" key="1">
    <source>
        <dbReference type="SAM" id="MobiDB-lite"/>
    </source>
</evidence>